<comment type="caution">
    <text evidence="1">The sequence shown here is derived from an EMBL/GenBank/DDBJ whole genome shotgun (WGS) entry which is preliminary data.</text>
</comment>
<gene>
    <name evidence="1" type="ORF">HK103_003889</name>
</gene>
<dbReference type="Proteomes" id="UP001210925">
    <property type="component" value="Unassembled WGS sequence"/>
</dbReference>
<proteinExistence type="predicted"/>
<dbReference type="EMBL" id="JADGKB010000003">
    <property type="protein sequence ID" value="KAJ3262046.1"/>
    <property type="molecule type" value="Genomic_DNA"/>
</dbReference>
<name>A0AAD5YB44_9FUNG</name>
<evidence type="ECO:0000313" key="2">
    <source>
        <dbReference type="Proteomes" id="UP001210925"/>
    </source>
</evidence>
<reference evidence="1" key="1">
    <citation type="submission" date="2020-05" db="EMBL/GenBank/DDBJ databases">
        <title>Phylogenomic resolution of chytrid fungi.</title>
        <authorList>
            <person name="Stajich J.E."/>
            <person name="Amses K."/>
            <person name="Simmons R."/>
            <person name="Seto K."/>
            <person name="Myers J."/>
            <person name="Bonds A."/>
            <person name="Quandt C.A."/>
            <person name="Barry K."/>
            <person name="Liu P."/>
            <person name="Grigoriev I."/>
            <person name="Longcore J.E."/>
            <person name="James T.Y."/>
        </authorList>
    </citation>
    <scope>NUCLEOTIDE SEQUENCE</scope>
    <source>
        <strain evidence="1">PLAUS21</strain>
    </source>
</reference>
<keyword evidence="2" id="KW-1185">Reference proteome</keyword>
<sequence length="177" mass="19380">MPSAPSVTVGNVYTPQNAQGLLINGNPAADYSTTMLLTNPIKQVSYEFAINITIYSPSYIDIGFRKTILKDSNGNVIQNLWANSTLTHLDFPPRTSTVIPVPLYMTMISNSQDSLLTSASFATFINQCGLSGSKKLNATITLLFDIGAFAWIKYYPTFSFDKVVDCPEISQLVSYLG</sequence>
<organism evidence="1 2">
    <name type="scientific">Boothiomyces macroporosus</name>
    <dbReference type="NCBI Taxonomy" id="261099"/>
    <lineage>
        <taxon>Eukaryota</taxon>
        <taxon>Fungi</taxon>
        <taxon>Fungi incertae sedis</taxon>
        <taxon>Chytridiomycota</taxon>
        <taxon>Chytridiomycota incertae sedis</taxon>
        <taxon>Chytridiomycetes</taxon>
        <taxon>Rhizophydiales</taxon>
        <taxon>Terramycetaceae</taxon>
        <taxon>Boothiomyces</taxon>
    </lineage>
</organism>
<dbReference type="AlphaFoldDB" id="A0AAD5YB44"/>
<protein>
    <submittedName>
        <fullName evidence="1">Uncharacterized protein</fullName>
    </submittedName>
</protein>
<evidence type="ECO:0000313" key="1">
    <source>
        <dbReference type="EMBL" id="KAJ3262046.1"/>
    </source>
</evidence>
<accession>A0AAD5YB44</accession>